<keyword evidence="4" id="KW-1185">Reference proteome</keyword>
<keyword evidence="1" id="KW-0812">Transmembrane</keyword>
<evidence type="ECO:0000313" key="3">
    <source>
        <dbReference type="EMBL" id="MBL7527562.1"/>
    </source>
</evidence>
<proteinExistence type="predicted"/>
<evidence type="ECO:0000256" key="1">
    <source>
        <dbReference type="SAM" id="Phobius"/>
    </source>
</evidence>
<sequence>MPHYFLIASGINIFILFFLDIVLNKRLHRIYLRHFVFSILAIVLLTTFFMMVPQYNQMLAWERNGGLLNSILSIIGGLLLFDAFVYVMHRYVEHGILWRWHKYHHTLKNNNDLTYYSASMVGLEESAYYLFIQLGASVLFGMGLIETLVFVTWVMQQGAYVHQKGLPKLPWPLLSACHHRTHHFKPSRYYGGLFLFWDRLNSNHDIDDRALNGTGL</sequence>
<reference evidence="3 4" key="1">
    <citation type="submission" date="2020-12" db="EMBL/GenBank/DDBJ databases">
        <title>WGS of Legionella: environmental sample.</title>
        <authorList>
            <person name="Cristino S."/>
            <person name="Girolamini L."/>
            <person name="Salaris S."/>
            <person name="Pascale M.R."/>
            <person name="Mazzotta M."/>
            <person name="Orsini M."/>
            <person name="Grottola A."/>
        </authorList>
    </citation>
    <scope>NUCLEOTIDE SEQUENCE [LARGE SCALE GENOMIC DNA]</scope>
    <source>
        <strain evidence="3 4">30cs62</strain>
    </source>
</reference>
<keyword evidence="1" id="KW-1133">Transmembrane helix</keyword>
<name>A0ABS1WDY4_9GAMM</name>
<feature type="transmembrane region" description="Helical" evidence="1">
    <location>
        <begin position="138"/>
        <end position="155"/>
    </location>
</feature>
<accession>A0ABS1WDY4</accession>
<evidence type="ECO:0000313" key="4">
    <source>
        <dbReference type="Proteomes" id="UP000809910"/>
    </source>
</evidence>
<dbReference type="Proteomes" id="UP000809910">
    <property type="component" value="Unassembled WGS sequence"/>
</dbReference>
<comment type="caution">
    <text evidence="3">The sequence shown here is derived from an EMBL/GenBank/DDBJ whole genome shotgun (WGS) entry which is preliminary data.</text>
</comment>
<feature type="domain" description="Fatty acid hydroxylase" evidence="2">
    <location>
        <begin position="76"/>
        <end position="200"/>
    </location>
</feature>
<protein>
    <submittedName>
        <fullName evidence="3">Sterol desaturase family protein</fullName>
    </submittedName>
</protein>
<evidence type="ECO:0000259" key="2">
    <source>
        <dbReference type="Pfam" id="PF04116"/>
    </source>
</evidence>
<feature type="transmembrane region" description="Helical" evidence="1">
    <location>
        <begin position="35"/>
        <end position="55"/>
    </location>
</feature>
<dbReference type="Pfam" id="PF04116">
    <property type="entry name" value="FA_hydroxylase"/>
    <property type="match status" value="1"/>
</dbReference>
<feature type="transmembrane region" description="Helical" evidence="1">
    <location>
        <begin position="67"/>
        <end position="92"/>
    </location>
</feature>
<keyword evidence="1" id="KW-0472">Membrane</keyword>
<dbReference type="EMBL" id="JADWVN010000026">
    <property type="protein sequence ID" value="MBL7527562.1"/>
    <property type="molecule type" value="Genomic_DNA"/>
</dbReference>
<dbReference type="RefSeq" id="WP_203109060.1">
    <property type="nucleotide sequence ID" value="NZ_JADOBG010000010.1"/>
</dbReference>
<organism evidence="3 4">
    <name type="scientific">Legionella bononiensis</name>
    <dbReference type="NCBI Taxonomy" id="2793102"/>
    <lineage>
        <taxon>Bacteria</taxon>
        <taxon>Pseudomonadati</taxon>
        <taxon>Pseudomonadota</taxon>
        <taxon>Gammaproteobacteria</taxon>
        <taxon>Legionellales</taxon>
        <taxon>Legionellaceae</taxon>
        <taxon>Legionella</taxon>
    </lineage>
</organism>
<gene>
    <name evidence="3" type="ORF">I5282_13415</name>
</gene>
<dbReference type="InterPro" id="IPR006694">
    <property type="entry name" value="Fatty_acid_hydroxylase"/>
</dbReference>
<feature type="transmembrane region" description="Helical" evidence="1">
    <location>
        <begin position="6"/>
        <end position="23"/>
    </location>
</feature>